<protein>
    <recommendedName>
        <fullName evidence="3">Cell division topological specificity factor</fullName>
    </recommendedName>
</protein>
<dbReference type="SUPFAM" id="SSF55229">
    <property type="entry name" value="Cell division protein MinE topological specificity domain"/>
    <property type="match status" value="1"/>
</dbReference>
<dbReference type="GO" id="GO:0051301">
    <property type="term" value="P:cell division"/>
    <property type="evidence" value="ECO:0007669"/>
    <property type="project" value="UniProtKB-KW"/>
</dbReference>
<dbReference type="Pfam" id="PF03776">
    <property type="entry name" value="MinE"/>
    <property type="match status" value="1"/>
</dbReference>
<evidence type="ECO:0000256" key="1">
    <source>
        <dbReference type="ARBA" id="ARBA00008168"/>
    </source>
</evidence>
<gene>
    <name evidence="3" type="primary">minE</name>
    <name evidence="4" type="ORF">C7B82_11620</name>
</gene>
<dbReference type="InterPro" id="IPR036707">
    <property type="entry name" value="MinE_sf"/>
</dbReference>
<accession>A0A2T1E9N0</accession>
<reference evidence="4 5" key="2">
    <citation type="submission" date="2018-03" db="EMBL/GenBank/DDBJ databases">
        <title>The ancient ancestry and fast evolution of plastids.</title>
        <authorList>
            <person name="Moore K.R."/>
            <person name="Magnabosco C."/>
            <person name="Momper L."/>
            <person name="Gold D.A."/>
            <person name="Bosak T."/>
            <person name="Fournier G.P."/>
        </authorList>
    </citation>
    <scope>NUCLEOTIDE SEQUENCE [LARGE SCALE GENOMIC DNA]</scope>
    <source>
        <strain evidence="4 5">ULC18</strain>
    </source>
</reference>
<dbReference type="HAMAP" id="MF_00262">
    <property type="entry name" value="MinE"/>
    <property type="match status" value="1"/>
</dbReference>
<dbReference type="Proteomes" id="UP000239576">
    <property type="component" value="Unassembled WGS sequence"/>
</dbReference>
<keyword evidence="3" id="KW-0131">Cell cycle</keyword>
<name>A0A2T1E9N0_9CYAN</name>
<evidence type="ECO:0000256" key="3">
    <source>
        <dbReference type="HAMAP-Rule" id="MF_00262"/>
    </source>
</evidence>
<evidence type="ECO:0000256" key="2">
    <source>
        <dbReference type="ARBA" id="ARBA00025265"/>
    </source>
</evidence>
<comment type="function">
    <text evidence="2 3">Prevents the cell division inhibition by proteins MinC and MinD at internal division sites while permitting inhibition at polar sites. This ensures cell division at the proper site by restricting the formation of a division septum at the midpoint of the long axis of the cell.</text>
</comment>
<organism evidence="4 5">
    <name type="scientific">Stenomitos frigidus ULC18</name>
    <dbReference type="NCBI Taxonomy" id="2107698"/>
    <lineage>
        <taxon>Bacteria</taxon>
        <taxon>Bacillati</taxon>
        <taxon>Cyanobacteriota</taxon>
        <taxon>Cyanophyceae</taxon>
        <taxon>Leptolyngbyales</taxon>
        <taxon>Leptolyngbyaceae</taxon>
        <taxon>Stenomitos</taxon>
    </lineage>
</organism>
<comment type="caution">
    <text evidence="4">The sequence shown here is derived from an EMBL/GenBank/DDBJ whole genome shotgun (WGS) entry which is preliminary data.</text>
</comment>
<sequence>MLIELLERLFARPGDNSRNQVKNRLKLVLAHDRTDIPPQALEAMRKEILEVVSRYVELDTEGMEFALENSDRTTALIANLPIRRVRPTPEPLPTQLVELTKTETTTTESIALE</sequence>
<dbReference type="EMBL" id="PVWK01000062">
    <property type="protein sequence ID" value="PSB29459.1"/>
    <property type="molecule type" value="Genomic_DNA"/>
</dbReference>
<reference evidence="5" key="1">
    <citation type="submission" date="2018-02" db="EMBL/GenBank/DDBJ databases">
        <authorList>
            <person name="Moore K."/>
            <person name="Momper L."/>
        </authorList>
    </citation>
    <scope>NUCLEOTIDE SEQUENCE [LARGE SCALE GENOMIC DNA]</scope>
    <source>
        <strain evidence="5">ULC18</strain>
    </source>
</reference>
<dbReference type="NCBIfam" id="TIGR01215">
    <property type="entry name" value="minE"/>
    <property type="match status" value="1"/>
</dbReference>
<proteinExistence type="inferred from homology"/>
<dbReference type="Gene3D" id="3.30.1070.10">
    <property type="entry name" value="Cell division topological specificity factor MinE"/>
    <property type="match status" value="1"/>
</dbReference>
<keyword evidence="3 4" id="KW-0132">Cell division</keyword>
<evidence type="ECO:0000313" key="5">
    <source>
        <dbReference type="Proteomes" id="UP000239576"/>
    </source>
</evidence>
<comment type="similarity">
    <text evidence="1 3">Belongs to the MinE family.</text>
</comment>
<dbReference type="RefSeq" id="WP_106256453.1">
    <property type="nucleotide sequence ID" value="NZ_CAWNSW010000155.1"/>
</dbReference>
<dbReference type="AlphaFoldDB" id="A0A2T1E9N0"/>
<dbReference type="GO" id="GO:0032955">
    <property type="term" value="P:regulation of division septum assembly"/>
    <property type="evidence" value="ECO:0007669"/>
    <property type="project" value="InterPro"/>
</dbReference>
<dbReference type="OrthoDB" id="9796578at2"/>
<keyword evidence="5" id="KW-1185">Reference proteome</keyword>
<dbReference type="InterPro" id="IPR005527">
    <property type="entry name" value="MinE"/>
</dbReference>
<evidence type="ECO:0000313" key="4">
    <source>
        <dbReference type="EMBL" id="PSB29459.1"/>
    </source>
</evidence>